<dbReference type="InterPro" id="IPR041371">
    <property type="entry name" value="GH92_N"/>
</dbReference>
<comment type="cofactor">
    <cofactor evidence="1">
        <name>Ca(2+)</name>
        <dbReference type="ChEBI" id="CHEBI:29108"/>
    </cofactor>
</comment>
<comment type="caution">
    <text evidence="7">The sequence shown here is derived from an EMBL/GenBank/DDBJ whole genome shotgun (WGS) entry which is preliminary data.</text>
</comment>
<dbReference type="OrthoDB" id="9762711at2"/>
<dbReference type="InterPro" id="IPR012939">
    <property type="entry name" value="Glyco_hydro_92"/>
</dbReference>
<keyword evidence="7" id="KW-0378">Hydrolase</keyword>
<dbReference type="Gene3D" id="2.70.98.10">
    <property type="match status" value="1"/>
</dbReference>
<dbReference type="NCBIfam" id="TIGR01180">
    <property type="entry name" value="aman2_put"/>
    <property type="match status" value="1"/>
</dbReference>
<dbReference type="GO" id="GO:0006516">
    <property type="term" value="P:glycoprotein catabolic process"/>
    <property type="evidence" value="ECO:0007669"/>
    <property type="project" value="TreeGrafter"/>
</dbReference>
<dbReference type="GO" id="GO:0030246">
    <property type="term" value="F:carbohydrate binding"/>
    <property type="evidence" value="ECO:0007669"/>
    <property type="project" value="InterPro"/>
</dbReference>
<dbReference type="GO" id="GO:0000224">
    <property type="term" value="F:peptide-N4-(N-acetyl-beta-glucosaminyl)asparagine amidase activity"/>
    <property type="evidence" value="ECO:0007669"/>
    <property type="project" value="TreeGrafter"/>
</dbReference>
<dbReference type="PROSITE" id="PS51257">
    <property type="entry name" value="PROKAR_LIPOPROTEIN"/>
    <property type="match status" value="1"/>
</dbReference>
<dbReference type="GO" id="GO:0005829">
    <property type="term" value="C:cytosol"/>
    <property type="evidence" value="ECO:0007669"/>
    <property type="project" value="TreeGrafter"/>
</dbReference>
<dbReference type="Pfam" id="PF17678">
    <property type="entry name" value="Glyco_hydro_92N"/>
    <property type="match status" value="1"/>
</dbReference>
<dbReference type="GO" id="GO:0005975">
    <property type="term" value="P:carbohydrate metabolic process"/>
    <property type="evidence" value="ECO:0007669"/>
    <property type="project" value="InterPro"/>
</dbReference>
<dbReference type="Gene3D" id="1.20.1610.10">
    <property type="entry name" value="alpha-1,2-mannosidases domains"/>
    <property type="match status" value="1"/>
</dbReference>
<evidence type="ECO:0000256" key="3">
    <source>
        <dbReference type="ARBA" id="ARBA00022837"/>
    </source>
</evidence>
<dbReference type="SUPFAM" id="SSF48208">
    <property type="entry name" value="Six-hairpin glycosidases"/>
    <property type="match status" value="1"/>
</dbReference>
<feature type="chain" id="PRO_5017284994" evidence="4">
    <location>
        <begin position="20"/>
        <end position="715"/>
    </location>
</feature>
<organism evidence="7 8">
    <name type="scientific">Maribellus luteus</name>
    <dbReference type="NCBI Taxonomy" id="2305463"/>
    <lineage>
        <taxon>Bacteria</taxon>
        <taxon>Pseudomonadati</taxon>
        <taxon>Bacteroidota</taxon>
        <taxon>Bacteroidia</taxon>
        <taxon>Marinilabiliales</taxon>
        <taxon>Prolixibacteraceae</taxon>
        <taxon>Maribellus</taxon>
    </lineage>
</organism>
<dbReference type="InterPro" id="IPR008928">
    <property type="entry name" value="6-hairpin_glycosidase_sf"/>
</dbReference>
<dbReference type="InterPro" id="IPR005887">
    <property type="entry name" value="GH92_a_mannosidase_put"/>
</dbReference>
<feature type="domain" description="Glycosyl hydrolase family 92 N-terminal" evidence="6">
    <location>
        <begin position="28"/>
        <end position="249"/>
    </location>
</feature>
<dbReference type="InterPro" id="IPR014718">
    <property type="entry name" value="GH-type_carb-bd"/>
</dbReference>
<dbReference type="PANTHER" id="PTHR12143:SF43">
    <property type="entry name" value="PUTATIVE-RELATED"/>
    <property type="match status" value="1"/>
</dbReference>
<evidence type="ECO:0000256" key="4">
    <source>
        <dbReference type="SAM" id="SignalP"/>
    </source>
</evidence>
<evidence type="ECO:0000256" key="2">
    <source>
        <dbReference type="ARBA" id="ARBA00011245"/>
    </source>
</evidence>
<accession>A0A399SXG7</accession>
<keyword evidence="3" id="KW-0106">Calcium</keyword>
<evidence type="ECO:0000259" key="6">
    <source>
        <dbReference type="Pfam" id="PF17678"/>
    </source>
</evidence>
<dbReference type="InterPro" id="IPR050883">
    <property type="entry name" value="PNGase"/>
</dbReference>
<evidence type="ECO:0000313" key="8">
    <source>
        <dbReference type="Proteomes" id="UP000265926"/>
    </source>
</evidence>
<evidence type="ECO:0000259" key="5">
    <source>
        <dbReference type="Pfam" id="PF07971"/>
    </source>
</evidence>
<dbReference type="EMBL" id="QWGR01000005">
    <property type="protein sequence ID" value="RIJ48178.1"/>
    <property type="molecule type" value="Genomic_DNA"/>
</dbReference>
<reference evidence="7 8" key="1">
    <citation type="submission" date="2018-08" db="EMBL/GenBank/DDBJ databases">
        <title>Pallidiluteibacterium maritimus gen. nov., sp. nov., isolated from coastal sediment.</title>
        <authorList>
            <person name="Zhou L.Y."/>
        </authorList>
    </citation>
    <scope>NUCLEOTIDE SEQUENCE [LARGE SCALE GENOMIC DNA]</scope>
    <source>
        <strain evidence="7 8">XSD2</strain>
    </source>
</reference>
<dbReference type="Proteomes" id="UP000265926">
    <property type="component" value="Unassembled WGS sequence"/>
</dbReference>
<keyword evidence="4" id="KW-0732">Signal</keyword>
<protein>
    <submittedName>
        <fullName evidence="7">Glycoside hydrolase family 92 protein</fullName>
    </submittedName>
</protein>
<keyword evidence="8" id="KW-1185">Reference proteome</keyword>
<dbReference type="AlphaFoldDB" id="A0A399SXG7"/>
<dbReference type="Gene3D" id="1.20.1050.60">
    <property type="entry name" value="alpha-1,2-mannosidase"/>
    <property type="match status" value="1"/>
</dbReference>
<dbReference type="RefSeq" id="WP_119437908.1">
    <property type="nucleotide sequence ID" value="NZ_QWGR01000005.1"/>
</dbReference>
<feature type="signal peptide" evidence="4">
    <location>
        <begin position="1"/>
        <end position="19"/>
    </location>
</feature>
<gene>
    <name evidence="7" type="ORF">D1614_10605</name>
</gene>
<proteinExistence type="predicted"/>
<evidence type="ECO:0000256" key="1">
    <source>
        <dbReference type="ARBA" id="ARBA00001913"/>
    </source>
</evidence>
<comment type="subunit">
    <text evidence="2">Monomer.</text>
</comment>
<evidence type="ECO:0000313" key="7">
    <source>
        <dbReference type="EMBL" id="RIJ48178.1"/>
    </source>
</evidence>
<sequence>MRKAACILIVLFSVLSACTHSNRKFTPYVNPFLGTAPLQDSIDCGYNPPNDWRVWAGLTYPGASLPNAMVQLSPLTEWHSGAGYEYEDTVIYAFTHTNKGHWNLCHIPLLPVTENFTSDDFASAFSHKNESAEPGYYQVYLERYGINAELTTTLRCGFHSYHYPKDKPQKLVVNLARSNERVQDWHIEQEGDHVFKGFQKTGDKIFFYAETNRTIVNLETTGDGSRKVAVVSFDNSESEKPVEIKLALSFVSAENARQNLEAELSGKSFSQVKKEASQIWEDLLSKIKVTGGSEREKELFYSSLYRSFLWPALRSDVNGDFTDAAGNVVNKGFRYYTNPSLWDTYRNKLVLLGMLAPDVTADVIQSLIDKGEKSGFMPTFFHGDHAAPFIAGSYLRGIKGYDIDKAYELLLNNATKEGGTRPYISEYIAKGYISTPVVEYPHVETKAKAGVTKTLEYAYDDYSLALLAKALGKNGDYEMLMKRSRNYKNLFDPSSGLMRGRLDNGDWVNNFNPEYPYYEYMYREANAWQSSFFAPHDTRGLISLYSSETAFENKLDSLFSIPWKGNYIARNVSSFFGQYCHGNQPDHSFPYLYTFIGKQEKSQVVLDSIMNRFYGMGEHGLALCGMDDAGEMSSWYVFAAMGFYPYSPADAEYIVSVPLFDKVELALKKAKNTVIQKQNSGNRIQDITFENSRISGYFISHEQLAGGGTILIKTE</sequence>
<dbReference type="PANTHER" id="PTHR12143">
    <property type="entry name" value="PEPTIDE N-GLYCANASE PNGASE -RELATED"/>
    <property type="match status" value="1"/>
</dbReference>
<feature type="domain" description="Glycosyl hydrolase family 92" evidence="5">
    <location>
        <begin position="255"/>
        <end position="712"/>
    </location>
</feature>
<name>A0A399SXG7_9BACT</name>
<dbReference type="Gene3D" id="3.30.2080.10">
    <property type="entry name" value="GH92 mannosidase domain"/>
    <property type="match status" value="1"/>
</dbReference>
<dbReference type="Pfam" id="PF07971">
    <property type="entry name" value="Glyco_hydro_92"/>
    <property type="match status" value="1"/>
</dbReference>